<evidence type="ECO:0000256" key="1">
    <source>
        <dbReference type="ARBA" id="ARBA00004749"/>
    </source>
</evidence>
<feature type="binding site" evidence="9">
    <location>
        <position position="178"/>
    </location>
    <ligand>
        <name>Fe cation</name>
        <dbReference type="ChEBI" id="CHEBI:24875"/>
        <label>1</label>
    </ligand>
</feature>
<keyword evidence="11" id="KW-1185">Reference proteome</keyword>
<evidence type="ECO:0000256" key="4">
    <source>
        <dbReference type="ARBA" id="ARBA00022723"/>
    </source>
</evidence>
<proteinExistence type="inferred from homology"/>
<comment type="function">
    <text evidence="9">Catalyzes the hydroxylation of 2-nonaprenyl-3-methyl-6-methoxy-1,4-benzoquinol during ubiquinone biosynthesis.</text>
</comment>
<dbReference type="GO" id="GO:0008682">
    <property type="term" value="F:3-demethoxyubiquinol 3-hydroxylase activity"/>
    <property type="evidence" value="ECO:0007669"/>
    <property type="project" value="UniProtKB-EC"/>
</dbReference>
<feature type="binding site" evidence="9">
    <location>
        <position position="181"/>
    </location>
    <ligand>
        <name>Fe cation</name>
        <dbReference type="ChEBI" id="CHEBI:24875"/>
        <label>2</label>
    </ligand>
</feature>
<dbReference type="Proteomes" id="UP000604381">
    <property type="component" value="Unassembled WGS sequence"/>
</dbReference>
<name>A0A930UD30_9GAMM</name>
<evidence type="ECO:0000256" key="2">
    <source>
        <dbReference type="ARBA" id="ARBA00022475"/>
    </source>
</evidence>
<evidence type="ECO:0000256" key="5">
    <source>
        <dbReference type="ARBA" id="ARBA00023002"/>
    </source>
</evidence>
<keyword evidence="5 9" id="KW-0560">Oxidoreductase</keyword>
<dbReference type="EC" id="1.14.99.60" evidence="9"/>
<keyword evidence="6 9" id="KW-0408">Iron</keyword>
<dbReference type="CDD" id="cd01042">
    <property type="entry name" value="DMQH"/>
    <property type="match status" value="1"/>
</dbReference>
<comment type="catalytic activity">
    <reaction evidence="9">
        <text>a 5-methoxy-2-methyl-3-(all-trans-polyprenyl)benzene-1,4-diol + AH2 + O2 = a 3-demethylubiquinol + A + H2O</text>
        <dbReference type="Rhea" id="RHEA:50908"/>
        <dbReference type="Rhea" id="RHEA-COMP:10859"/>
        <dbReference type="Rhea" id="RHEA-COMP:10914"/>
        <dbReference type="ChEBI" id="CHEBI:13193"/>
        <dbReference type="ChEBI" id="CHEBI:15377"/>
        <dbReference type="ChEBI" id="CHEBI:15379"/>
        <dbReference type="ChEBI" id="CHEBI:17499"/>
        <dbReference type="ChEBI" id="CHEBI:84167"/>
        <dbReference type="ChEBI" id="CHEBI:84422"/>
        <dbReference type="EC" id="1.14.99.60"/>
    </reaction>
</comment>
<keyword evidence="4 9" id="KW-0479">Metal-binding</keyword>
<evidence type="ECO:0000313" key="10">
    <source>
        <dbReference type="EMBL" id="MBF2735343.1"/>
    </source>
</evidence>
<feature type="binding site" evidence="9">
    <location>
        <position position="94"/>
    </location>
    <ligand>
        <name>Fe cation</name>
        <dbReference type="ChEBI" id="CHEBI:24875"/>
        <label>2</label>
    </ligand>
</feature>
<dbReference type="GO" id="GO:0046872">
    <property type="term" value="F:metal ion binding"/>
    <property type="evidence" value="ECO:0007669"/>
    <property type="project" value="UniProtKB-KW"/>
</dbReference>
<organism evidence="10 11">
    <name type="scientific">Candidatus Amphirhobacter heronislandensis</name>
    <dbReference type="NCBI Taxonomy" id="1732024"/>
    <lineage>
        <taxon>Bacteria</taxon>
        <taxon>Pseudomonadati</taxon>
        <taxon>Pseudomonadota</taxon>
        <taxon>Gammaproteobacteria</taxon>
        <taxon>Candidatus Tethybacterales</taxon>
        <taxon>Candidatus Tethybacteraceae</taxon>
        <taxon>Candidatus Amphirhobacter</taxon>
    </lineage>
</organism>
<feature type="binding site" evidence="9">
    <location>
        <position position="146"/>
    </location>
    <ligand>
        <name>Fe cation</name>
        <dbReference type="ChEBI" id="CHEBI:24875"/>
        <label>2</label>
    </ligand>
</feature>
<gene>
    <name evidence="9 10" type="primary">coq7</name>
    <name evidence="10" type="ORF">ISN26_04565</name>
</gene>
<keyword evidence="3 9" id="KW-0831">Ubiquinone biosynthesis</keyword>
<dbReference type="PANTHER" id="PTHR11237">
    <property type="entry name" value="COENZYME Q10 BIOSYNTHESIS PROTEIN 7"/>
    <property type="match status" value="1"/>
</dbReference>
<reference evidence="10" key="1">
    <citation type="submission" date="2020-10" db="EMBL/GenBank/DDBJ databases">
        <title>An improved Amphimedon queenslandica hologenome assembly reveals how three proteobacterial symbionts can extend the metabolic phenotypic of their marine sponge host.</title>
        <authorList>
            <person name="Degnan B."/>
            <person name="Degnan S."/>
            <person name="Xiang X."/>
        </authorList>
    </citation>
    <scope>NUCLEOTIDE SEQUENCE</scope>
    <source>
        <strain evidence="10">AqS2</strain>
    </source>
</reference>
<evidence type="ECO:0000256" key="3">
    <source>
        <dbReference type="ARBA" id="ARBA00022688"/>
    </source>
</evidence>
<comment type="subcellular location">
    <subcellularLocation>
        <location evidence="9">Cell membrane</location>
        <topology evidence="9">Peripheral membrane protein</topology>
    </subcellularLocation>
</comment>
<dbReference type="InterPro" id="IPR047809">
    <property type="entry name" value="COQ7_proteobact"/>
</dbReference>
<evidence type="ECO:0000256" key="8">
    <source>
        <dbReference type="ARBA" id="ARBA00023136"/>
    </source>
</evidence>
<dbReference type="AlphaFoldDB" id="A0A930UD30"/>
<sequence>MQRGSGQSLFATAAGVVASAIRTIATPAVAQRPNPADEVTSPDNLTEEERRHAARLMRVNHCGEVCAQALYQGQALFARDEKVREALQEAADEEVDHLAWTAKRIENLGGRLSALNPVWYAGSFALGAAAALVSDKVSLGFVAETENQVSAHLLSHLDKLPAADERSRAIVKQMDIDERQHATNATDMGGVELPQPVRQAMHATGRVMTSTSYWI</sequence>
<dbReference type="HAMAP" id="MF_01658">
    <property type="entry name" value="COQ7"/>
    <property type="match status" value="1"/>
</dbReference>
<dbReference type="Pfam" id="PF03232">
    <property type="entry name" value="COQ7"/>
    <property type="match status" value="1"/>
</dbReference>
<dbReference type="NCBIfam" id="NF033656">
    <property type="entry name" value="DMQ_monoox_COQ7"/>
    <property type="match status" value="1"/>
</dbReference>
<dbReference type="PANTHER" id="PTHR11237:SF4">
    <property type="entry name" value="5-DEMETHOXYUBIQUINONE HYDROXYLASE, MITOCHONDRIAL"/>
    <property type="match status" value="1"/>
</dbReference>
<feature type="binding site" evidence="9">
    <location>
        <position position="94"/>
    </location>
    <ligand>
        <name>Fe cation</name>
        <dbReference type="ChEBI" id="CHEBI:24875"/>
        <label>1</label>
    </ligand>
</feature>
<keyword evidence="2 9" id="KW-1003">Cell membrane</keyword>
<dbReference type="InterPro" id="IPR009078">
    <property type="entry name" value="Ferritin-like_SF"/>
</dbReference>
<accession>A0A930UD30</accession>
<comment type="similarity">
    <text evidence="9">Belongs to the COQ7 family.</text>
</comment>
<dbReference type="InterPro" id="IPR011566">
    <property type="entry name" value="Ubq_synth_Coq7"/>
</dbReference>
<dbReference type="InterPro" id="IPR012347">
    <property type="entry name" value="Ferritin-like"/>
</dbReference>
<feature type="binding site" evidence="9">
    <location>
        <position position="97"/>
    </location>
    <ligand>
        <name>Fe cation</name>
        <dbReference type="ChEBI" id="CHEBI:24875"/>
        <label>1</label>
    </ligand>
</feature>
<protein>
    <recommendedName>
        <fullName evidence="9">3-demethoxyubiquinol 3-hydroxylase</fullName>
        <shortName evidence="9">DMQ hydroxylase</shortName>
        <ecNumber evidence="9">1.14.99.60</ecNumber>
    </recommendedName>
    <alternativeName>
        <fullName evidence="9">2-nonaprenyl-3-methyl-6-methoxy-1,4-benzoquinol hydroxylase</fullName>
    </alternativeName>
</protein>
<feature type="binding site" evidence="9">
    <location>
        <position position="64"/>
    </location>
    <ligand>
        <name>Fe cation</name>
        <dbReference type="ChEBI" id="CHEBI:24875"/>
        <label>1</label>
    </ligand>
</feature>
<dbReference type="Gene3D" id="1.20.1260.10">
    <property type="match status" value="1"/>
</dbReference>
<evidence type="ECO:0000256" key="7">
    <source>
        <dbReference type="ARBA" id="ARBA00023033"/>
    </source>
</evidence>
<dbReference type="SUPFAM" id="SSF47240">
    <property type="entry name" value="Ferritin-like"/>
    <property type="match status" value="1"/>
</dbReference>
<keyword evidence="7 9" id="KW-0503">Monooxygenase</keyword>
<keyword evidence="8 9" id="KW-0472">Membrane</keyword>
<comment type="caution">
    <text evidence="10">The sequence shown here is derived from an EMBL/GenBank/DDBJ whole genome shotgun (WGS) entry which is preliminary data.</text>
</comment>
<evidence type="ECO:0000256" key="9">
    <source>
        <dbReference type="HAMAP-Rule" id="MF_01658"/>
    </source>
</evidence>
<evidence type="ECO:0000313" key="11">
    <source>
        <dbReference type="Proteomes" id="UP000604381"/>
    </source>
</evidence>
<dbReference type="GO" id="GO:0006744">
    <property type="term" value="P:ubiquinone biosynthetic process"/>
    <property type="evidence" value="ECO:0007669"/>
    <property type="project" value="UniProtKB-UniRule"/>
</dbReference>
<comment type="pathway">
    <text evidence="1 9">Cofactor biosynthesis; ubiquinone biosynthesis.</text>
</comment>
<dbReference type="EMBL" id="JADHEI010000033">
    <property type="protein sequence ID" value="MBF2735343.1"/>
    <property type="molecule type" value="Genomic_DNA"/>
</dbReference>
<feature type="binding site" evidence="9">
    <location>
        <position position="178"/>
    </location>
    <ligand>
        <name>Fe cation</name>
        <dbReference type="ChEBI" id="CHEBI:24875"/>
        <label>2</label>
    </ligand>
</feature>
<evidence type="ECO:0000256" key="6">
    <source>
        <dbReference type="ARBA" id="ARBA00023004"/>
    </source>
</evidence>
<comment type="cofactor">
    <cofactor evidence="9">
        <name>Fe cation</name>
        <dbReference type="ChEBI" id="CHEBI:24875"/>
    </cofactor>
    <text evidence="9">Binds 2 iron ions per subunit.</text>
</comment>
<dbReference type="GO" id="GO:0005886">
    <property type="term" value="C:plasma membrane"/>
    <property type="evidence" value="ECO:0007669"/>
    <property type="project" value="UniProtKB-SubCell"/>
</dbReference>